<evidence type="ECO:0000313" key="3">
    <source>
        <dbReference type="EMBL" id="MEK8090885.1"/>
    </source>
</evidence>
<gene>
    <name evidence="3" type="ORF">WOB96_14090</name>
</gene>
<dbReference type="InterPro" id="IPR050570">
    <property type="entry name" value="Cell_wall_metabolism_enzyme"/>
</dbReference>
<sequence length="126" mass="13710">MSSDWLWPAEGPLLTRFDPGPGMRHGIDIGGKPGTPVRAARAGIVLYSGSGLRGYGRLIIIRHDKKYITAYAHNAQLLVSEGARVKAGQVIARMGQSGNAGRVMLHFELREKGRPKDPLAYLPPRP</sequence>
<dbReference type="CDD" id="cd12797">
    <property type="entry name" value="M23_peptidase"/>
    <property type="match status" value="1"/>
</dbReference>
<evidence type="ECO:0000256" key="1">
    <source>
        <dbReference type="ARBA" id="ARBA00038420"/>
    </source>
</evidence>
<reference evidence="3 4" key="1">
    <citation type="submission" date="2024-04" db="EMBL/GenBank/DDBJ databases">
        <authorList>
            <person name="Abashina T."/>
            <person name="Shaikin A."/>
        </authorList>
    </citation>
    <scope>NUCLEOTIDE SEQUENCE [LARGE SCALE GENOMIC DNA]</scope>
    <source>
        <strain evidence="3 4">AAFK</strain>
    </source>
</reference>
<name>A0ABU9DDU7_9PROT</name>
<keyword evidence="4" id="KW-1185">Reference proteome</keyword>
<dbReference type="InterPro" id="IPR011055">
    <property type="entry name" value="Dup_hybrid_motif"/>
</dbReference>
<evidence type="ECO:0000259" key="2">
    <source>
        <dbReference type="Pfam" id="PF01551"/>
    </source>
</evidence>
<organism evidence="3 4">
    <name type="scientific">Thermithiobacillus plumbiphilus</name>
    <dbReference type="NCBI Taxonomy" id="1729899"/>
    <lineage>
        <taxon>Bacteria</taxon>
        <taxon>Pseudomonadati</taxon>
        <taxon>Pseudomonadota</taxon>
        <taxon>Acidithiobacillia</taxon>
        <taxon>Acidithiobacillales</taxon>
        <taxon>Thermithiobacillaceae</taxon>
        <taxon>Thermithiobacillus</taxon>
    </lineage>
</organism>
<comment type="similarity">
    <text evidence="1">Belongs to the E.coli NlpD/Haemophilus LppB family.</text>
</comment>
<comment type="caution">
    <text evidence="3">The sequence shown here is derived from an EMBL/GenBank/DDBJ whole genome shotgun (WGS) entry which is preliminary data.</text>
</comment>
<dbReference type="Pfam" id="PF01551">
    <property type="entry name" value="Peptidase_M23"/>
    <property type="match status" value="1"/>
</dbReference>
<dbReference type="EMBL" id="JBBPCO010000018">
    <property type="protein sequence ID" value="MEK8090885.1"/>
    <property type="molecule type" value="Genomic_DNA"/>
</dbReference>
<dbReference type="InterPro" id="IPR016047">
    <property type="entry name" value="M23ase_b-sheet_dom"/>
</dbReference>
<dbReference type="Proteomes" id="UP001446205">
    <property type="component" value="Unassembled WGS sequence"/>
</dbReference>
<protein>
    <submittedName>
        <fullName evidence="3">Peptidoglycan DD-metalloendopeptidase family protein</fullName>
    </submittedName>
</protein>
<evidence type="ECO:0000313" key="4">
    <source>
        <dbReference type="Proteomes" id="UP001446205"/>
    </source>
</evidence>
<accession>A0ABU9DDU7</accession>
<dbReference type="PANTHER" id="PTHR21666:SF263">
    <property type="entry name" value="MUREIN HYDROLASE ACTIVATOR NLPD"/>
    <property type="match status" value="1"/>
</dbReference>
<dbReference type="RefSeq" id="WP_341371940.1">
    <property type="nucleotide sequence ID" value="NZ_JBBPCO010000018.1"/>
</dbReference>
<proteinExistence type="inferred from homology"/>
<feature type="domain" description="M23ase beta-sheet core" evidence="2">
    <location>
        <begin position="23"/>
        <end position="118"/>
    </location>
</feature>
<dbReference type="Gene3D" id="2.70.70.10">
    <property type="entry name" value="Glucose Permease (Domain IIA)"/>
    <property type="match status" value="1"/>
</dbReference>
<dbReference type="SUPFAM" id="SSF51261">
    <property type="entry name" value="Duplicated hybrid motif"/>
    <property type="match status" value="1"/>
</dbReference>
<dbReference type="PANTHER" id="PTHR21666">
    <property type="entry name" value="PEPTIDASE-RELATED"/>
    <property type="match status" value="1"/>
</dbReference>